<evidence type="ECO:0000256" key="1">
    <source>
        <dbReference type="SAM" id="MobiDB-lite"/>
    </source>
</evidence>
<protein>
    <submittedName>
        <fullName evidence="3">Uncharacterized protein</fullName>
    </submittedName>
</protein>
<dbReference type="AlphaFoldDB" id="A0AAV9UTF8"/>
<evidence type="ECO:0000313" key="3">
    <source>
        <dbReference type="EMBL" id="KAK6349260.1"/>
    </source>
</evidence>
<dbReference type="Proteomes" id="UP001373714">
    <property type="component" value="Unassembled WGS sequence"/>
</dbReference>
<dbReference type="EMBL" id="JAVHNS010000007">
    <property type="protein sequence ID" value="KAK6349260.1"/>
    <property type="molecule type" value="Genomic_DNA"/>
</dbReference>
<reference evidence="3 4" key="1">
    <citation type="submission" date="2019-10" db="EMBL/GenBank/DDBJ databases">
        <authorList>
            <person name="Palmer J.M."/>
        </authorList>
    </citation>
    <scope>NUCLEOTIDE SEQUENCE [LARGE SCALE GENOMIC DNA]</scope>
    <source>
        <strain evidence="3 4">TWF730</strain>
    </source>
</reference>
<evidence type="ECO:0000256" key="2">
    <source>
        <dbReference type="SAM" id="SignalP"/>
    </source>
</evidence>
<accession>A0AAV9UTF8</accession>
<sequence>MQWIHLLSILAALGGTLAHPAGPLAGHESTPAKREPSLAFIDIVYEATTPKLKPEPRPIHVGPAPEPRPIHILPVDYTTSTTSTTAKTITKTTTTTTTTIEQLPRPTRRPKKGPKWSDYLNKVGPRATATRNPDEVHILPFPEYPGIPDTEKPEDPEPEPNKKPLPTKTTTRTKARAIATSTYRTSSTRTATKTSTRVTTRTTVRTTTQVLTTTVESKALKWSAKVRPPYYQPGYGVDEEED</sequence>
<keyword evidence="4" id="KW-1185">Reference proteome</keyword>
<feature type="signal peptide" evidence="2">
    <location>
        <begin position="1"/>
        <end position="18"/>
    </location>
</feature>
<comment type="caution">
    <text evidence="3">The sequence shown here is derived from an EMBL/GenBank/DDBJ whole genome shotgun (WGS) entry which is preliminary data.</text>
</comment>
<feature type="compositionally biased region" description="Basic and acidic residues" evidence="1">
    <location>
        <begin position="149"/>
        <end position="162"/>
    </location>
</feature>
<proteinExistence type="predicted"/>
<name>A0AAV9UTF8_9PEZI</name>
<feature type="region of interest" description="Disordered" evidence="1">
    <location>
        <begin position="92"/>
        <end position="203"/>
    </location>
</feature>
<feature type="compositionally biased region" description="Low complexity" evidence="1">
    <location>
        <begin position="164"/>
        <end position="203"/>
    </location>
</feature>
<gene>
    <name evidence="3" type="ORF">TWF730_010010</name>
</gene>
<organism evidence="3 4">
    <name type="scientific">Orbilia blumenaviensis</name>
    <dbReference type="NCBI Taxonomy" id="1796055"/>
    <lineage>
        <taxon>Eukaryota</taxon>
        <taxon>Fungi</taxon>
        <taxon>Dikarya</taxon>
        <taxon>Ascomycota</taxon>
        <taxon>Pezizomycotina</taxon>
        <taxon>Orbiliomycetes</taxon>
        <taxon>Orbiliales</taxon>
        <taxon>Orbiliaceae</taxon>
        <taxon>Orbilia</taxon>
    </lineage>
</organism>
<feature type="chain" id="PRO_5043328760" evidence="2">
    <location>
        <begin position="19"/>
        <end position="242"/>
    </location>
</feature>
<keyword evidence="2" id="KW-0732">Signal</keyword>
<evidence type="ECO:0000313" key="4">
    <source>
        <dbReference type="Proteomes" id="UP001373714"/>
    </source>
</evidence>